<reference evidence="4" key="1">
    <citation type="journal article" date="2019" name="Int. J. Syst. Evol. Microbiol.">
        <title>The Global Catalogue of Microorganisms (GCM) 10K type strain sequencing project: providing services to taxonomists for standard genome sequencing and annotation.</title>
        <authorList>
            <consortium name="The Broad Institute Genomics Platform"/>
            <consortium name="The Broad Institute Genome Sequencing Center for Infectious Disease"/>
            <person name="Wu L."/>
            <person name="Ma J."/>
        </authorList>
    </citation>
    <scope>NUCLEOTIDE SEQUENCE [LARGE SCALE GENOMIC DNA]</scope>
    <source>
        <strain evidence="4">JCM 3115</strain>
    </source>
</reference>
<feature type="compositionally biased region" description="Gly residues" evidence="1">
    <location>
        <begin position="17"/>
        <end position="26"/>
    </location>
</feature>
<dbReference type="Pfam" id="PF00561">
    <property type="entry name" value="Abhydrolase_1"/>
    <property type="match status" value="1"/>
</dbReference>
<dbReference type="SUPFAM" id="SSF53474">
    <property type="entry name" value="alpha/beta-Hydrolases"/>
    <property type="match status" value="1"/>
</dbReference>
<dbReference type="Proteomes" id="UP000611554">
    <property type="component" value="Unassembled WGS sequence"/>
</dbReference>
<dbReference type="RefSeq" id="WP_189249548.1">
    <property type="nucleotide sequence ID" value="NZ_BMQJ01000016.1"/>
</dbReference>
<dbReference type="EMBL" id="BMQJ01000016">
    <property type="protein sequence ID" value="GGQ19351.1"/>
    <property type="molecule type" value="Genomic_DNA"/>
</dbReference>
<sequence length="318" mass="33262">MNATAGAPGAEKAAGHGTAGRAGTNGPGTADMTGATRPGTAGMTGAAGVAGGRAEVGGAVLPYDVHGEDGRPRLVLVCGQGMTRAMWQLTVVPALVEAGLQVLCYDQRGAGDSSAPPGPYSVPRLAEDLLALLRRLGWDRTGLAGVSLGGMVGECLAALRPDVVTRAALIASTSVPTAFQRAYAEARSSSRSDAVNRLLELLITVSAEDLRDDTPMARTGLSFITRRGGYPDGFHDQGRAGDEWLVRADRHALWDKIDVPCLLMAFEHDLLLPPEAVRQAAGLIRDARFEMIRDVAHANALIKATDEIGEILADFFLG</sequence>
<organism evidence="3 4">
    <name type="scientific">Streptosporangium pseudovulgare</name>
    <dbReference type="NCBI Taxonomy" id="35765"/>
    <lineage>
        <taxon>Bacteria</taxon>
        <taxon>Bacillati</taxon>
        <taxon>Actinomycetota</taxon>
        <taxon>Actinomycetes</taxon>
        <taxon>Streptosporangiales</taxon>
        <taxon>Streptosporangiaceae</taxon>
        <taxon>Streptosporangium</taxon>
    </lineage>
</organism>
<evidence type="ECO:0000313" key="3">
    <source>
        <dbReference type="EMBL" id="GGQ19351.1"/>
    </source>
</evidence>
<feature type="domain" description="AB hydrolase-1" evidence="2">
    <location>
        <begin position="72"/>
        <end position="299"/>
    </location>
</feature>
<keyword evidence="4" id="KW-1185">Reference proteome</keyword>
<dbReference type="InterPro" id="IPR000073">
    <property type="entry name" value="AB_hydrolase_1"/>
</dbReference>
<proteinExistence type="predicted"/>
<feature type="region of interest" description="Disordered" evidence="1">
    <location>
        <begin position="1"/>
        <end position="46"/>
    </location>
</feature>
<gene>
    <name evidence="3" type="primary">pcaD</name>
    <name evidence="3" type="ORF">GCM10010140_57070</name>
</gene>
<protein>
    <submittedName>
        <fullName evidence="3">3-oxoadipate enol-lactonase</fullName>
    </submittedName>
</protein>
<name>A0ABQ2RBZ0_9ACTN</name>
<comment type="caution">
    <text evidence="3">The sequence shown here is derived from an EMBL/GenBank/DDBJ whole genome shotgun (WGS) entry which is preliminary data.</text>
</comment>
<dbReference type="PANTHER" id="PTHR43433:SF5">
    <property type="entry name" value="AB HYDROLASE-1 DOMAIN-CONTAINING PROTEIN"/>
    <property type="match status" value="1"/>
</dbReference>
<dbReference type="PANTHER" id="PTHR43433">
    <property type="entry name" value="HYDROLASE, ALPHA/BETA FOLD FAMILY PROTEIN"/>
    <property type="match status" value="1"/>
</dbReference>
<dbReference type="InterPro" id="IPR050471">
    <property type="entry name" value="AB_hydrolase"/>
</dbReference>
<dbReference type="Gene3D" id="3.40.50.1820">
    <property type="entry name" value="alpha/beta hydrolase"/>
    <property type="match status" value="1"/>
</dbReference>
<evidence type="ECO:0000259" key="2">
    <source>
        <dbReference type="Pfam" id="PF00561"/>
    </source>
</evidence>
<feature type="compositionally biased region" description="Low complexity" evidence="1">
    <location>
        <begin position="1"/>
        <end position="16"/>
    </location>
</feature>
<accession>A0ABQ2RBZ0</accession>
<feature type="compositionally biased region" description="Low complexity" evidence="1">
    <location>
        <begin position="32"/>
        <end position="46"/>
    </location>
</feature>
<dbReference type="InterPro" id="IPR029058">
    <property type="entry name" value="AB_hydrolase_fold"/>
</dbReference>
<evidence type="ECO:0000313" key="4">
    <source>
        <dbReference type="Proteomes" id="UP000611554"/>
    </source>
</evidence>
<evidence type="ECO:0000256" key="1">
    <source>
        <dbReference type="SAM" id="MobiDB-lite"/>
    </source>
</evidence>